<feature type="compositionally biased region" description="Basic and acidic residues" evidence="1">
    <location>
        <begin position="23"/>
        <end position="33"/>
    </location>
</feature>
<sequence>MRPVPQLSPCSITEQSMRRRCHTTADRETERSLNRAFAASAPLLQELPPSRSSPGRKPSLPLASTGLRHYQDGRKKDFRSSMEVAVRGEAEGDCARRGSWLGFRRV</sequence>
<reference evidence="2 3" key="1">
    <citation type="journal article" date="2023" name="Life. Sci Alliance">
        <title>Evolutionary insights into 3D genome organization and epigenetic landscape of Vigna mungo.</title>
        <authorList>
            <person name="Junaid A."/>
            <person name="Singh B."/>
            <person name="Bhatia S."/>
        </authorList>
    </citation>
    <scope>NUCLEOTIDE SEQUENCE [LARGE SCALE GENOMIC DNA]</scope>
    <source>
        <strain evidence="2">Urdbean</strain>
    </source>
</reference>
<keyword evidence="3" id="KW-1185">Reference proteome</keyword>
<dbReference type="Proteomes" id="UP001374535">
    <property type="component" value="Chromosome 1"/>
</dbReference>
<feature type="region of interest" description="Disordered" evidence="1">
    <location>
        <begin position="1"/>
        <end position="70"/>
    </location>
</feature>
<dbReference type="EMBL" id="CP144700">
    <property type="protein sequence ID" value="WVZ24274.1"/>
    <property type="molecule type" value="Genomic_DNA"/>
</dbReference>
<proteinExistence type="predicted"/>
<protein>
    <submittedName>
        <fullName evidence="2">Uncharacterized protein</fullName>
    </submittedName>
</protein>
<evidence type="ECO:0000256" key="1">
    <source>
        <dbReference type="SAM" id="MobiDB-lite"/>
    </source>
</evidence>
<dbReference type="AlphaFoldDB" id="A0AAQ3SDE6"/>
<organism evidence="2 3">
    <name type="scientific">Vigna mungo</name>
    <name type="common">Black gram</name>
    <name type="synonym">Phaseolus mungo</name>
    <dbReference type="NCBI Taxonomy" id="3915"/>
    <lineage>
        <taxon>Eukaryota</taxon>
        <taxon>Viridiplantae</taxon>
        <taxon>Streptophyta</taxon>
        <taxon>Embryophyta</taxon>
        <taxon>Tracheophyta</taxon>
        <taxon>Spermatophyta</taxon>
        <taxon>Magnoliopsida</taxon>
        <taxon>eudicotyledons</taxon>
        <taxon>Gunneridae</taxon>
        <taxon>Pentapetalae</taxon>
        <taxon>rosids</taxon>
        <taxon>fabids</taxon>
        <taxon>Fabales</taxon>
        <taxon>Fabaceae</taxon>
        <taxon>Papilionoideae</taxon>
        <taxon>50 kb inversion clade</taxon>
        <taxon>NPAAA clade</taxon>
        <taxon>indigoferoid/millettioid clade</taxon>
        <taxon>Phaseoleae</taxon>
        <taxon>Vigna</taxon>
    </lineage>
</organism>
<evidence type="ECO:0000313" key="3">
    <source>
        <dbReference type="Proteomes" id="UP001374535"/>
    </source>
</evidence>
<name>A0AAQ3SDE6_VIGMU</name>
<feature type="compositionally biased region" description="Low complexity" evidence="1">
    <location>
        <begin position="47"/>
        <end position="62"/>
    </location>
</feature>
<gene>
    <name evidence="2" type="ORF">V8G54_002818</name>
</gene>
<accession>A0AAQ3SDE6</accession>
<evidence type="ECO:0000313" key="2">
    <source>
        <dbReference type="EMBL" id="WVZ24274.1"/>
    </source>
</evidence>